<dbReference type="EMBL" id="CZCS02000024">
    <property type="protein sequence ID" value="VXD15288.1"/>
    <property type="molecule type" value="Genomic_DNA"/>
</dbReference>
<dbReference type="RefSeq" id="WP_083616265.1">
    <property type="nucleotide sequence ID" value="NZ_LR734982.1"/>
</dbReference>
<proteinExistence type="predicted"/>
<evidence type="ECO:0000313" key="3">
    <source>
        <dbReference type="Proteomes" id="UP000182190"/>
    </source>
</evidence>
<evidence type="ECO:0000256" key="1">
    <source>
        <dbReference type="SAM" id="Phobius"/>
    </source>
</evidence>
<dbReference type="PROSITE" id="PS51257">
    <property type="entry name" value="PROKAR_LIPOPROTEIN"/>
    <property type="match status" value="1"/>
</dbReference>
<protein>
    <submittedName>
        <fullName evidence="2">Uncharacterized protein</fullName>
    </submittedName>
</protein>
<sequence>MQFLKIITASLLVPVGMGCLLAIATELINPNSTTDGRLSIILGGLILGLPSLGIGAWVAWDWVQERRQKNQARSRRISSIFWHLVKVQGGEISVDKLAQYTHLSRLESKLFLEQKAQELNGKSQQKSNGEIIYYFPID</sequence>
<keyword evidence="1" id="KW-1133">Transmembrane helix</keyword>
<dbReference type="OrthoDB" id="458695at2"/>
<keyword evidence="3" id="KW-1185">Reference proteome</keyword>
<organism evidence="2 3">
    <name type="scientific">Planktothrix paucivesiculata PCC 9631</name>
    <dbReference type="NCBI Taxonomy" id="671071"/>
    <lineage>
        <taxon>Bacteria</taxon>
        <taxon>Bacillati</taxon>
        <taxon>Cyanobacteriota</taxon>
        <taxon>Cyanophyceae</taxon>
        <taxon>Oscillatoriophycideae</taxon>
        <taxon>Oscillatoriales</taxon>
        <taxon>Microcoleaceae</taxon>
        <taxon>Planktothrix</taxon>
    </lineage>
</organism>
<name>A0A7Z9DWT3_9CYAN</name>
<keyword evidence="1" id="KW-0472">Membrane</keyword>
<dbReference type="Proteomes" id="UP000182190">
    <property type="component" value="Unassembled WGS sequence"/>
</dbReference>
<evidence type="ECO:0000313" key="2">
    <source>
        <dbReference type="EMBL" id="VXD15288.1"/>
    </source>
</evidence>
<accession>A0A7Z9DWT3</accession>
<keyword evidence="1" id="KW-0812">Transmembrane</keyword>
<gene>
    <name evidence="2" type="ORF">PL9631_120020</name>
</gene>
<reference evidence="2" key="1">
    <citation type="submission" date="2019-10" db="EMBL/GenBank/DDBJ databases">
        <authorList>
            <consortium name="Genoscope - CEA"/>
            <person name="William W."/>
        </authorList>
    </citation>
    <scope>NUCLEOTIDE SEQUENCE [LARGE SCALE GENOMIC DNA]</scope>
    <source>
        <strain evidence="2">BBR_PRJEB10994</strain>
    </source>
</reference>
<comment type="caution">
    <text evidence="2">The sequence shown here is derived from an EMBL/GenBank/DDBJ whole genome shotgun (WGS) entry which is preliminary data.</text>
</comment>
<dbReference type="AlphaFoldDB" id="A0A7Z9DWT3"/>
<feature type="transmembrane region" description="Helical" evidence="1">
    <location>
        <begin position="40"/>
        <end position="63"/>
    </location>
</feature>